<dbReference type="GO" id="GO:0030246">
    <property type="term" value="F:carbohydrate binding"/>
    <property type="evidence" value="ECO:0007669"/>
    <property type="project" value="InterPro"/>
</dbReference>
<evidence type="ECO:0000313" key="1">
    <source>
        <dbReference type="EMBL" id="AKG62922.1"/>
    </source>
</evidence>
<dbReference type="InterPro" id="IPR014718">
    <property type="entry name" value="GH-type_carb-bd"/>
</dbReference>
<dbReference type="GO" id="GO:0005737">
    <property type="term" value="C:cytoplasm"/>
    <property type="evidence" value="ECO:0007669"/>
    <property type="project" value="TreeGrafter"/>
</dbReference>
<name>A0A0F7H058_9ASPA</name>
<accession>A0A0F7H058</accession>
<organism evidence="1">
    <name type="scientific">Goodyera fumata</name>
    <dbReference type="NCBI Taxonomy" id="1390594"/>
    <lineage>
        <taxon>Eukaryota</taxon>
        <taxon>Viridiplantae</taxon>
        <taxon>Streptophyta</taxon>
        <taxon>Embryophyta</taxon>
        <taxon>Tracheophyta</taxon>
        <taxon>Spermatophyta</taxon>
        <taxon>Magnoliopsida</taxon>
        <taxon>Liliopsida</taxon>
        <taxon>Asparagales</taxon>
        <taxon>Orchidaceae</taxon>
        <taxon>Orchidoideae</taxon>
        <taxon>Cranichideae</taxon>
        <taxon>Goodyerinae</taxon>
        <taxon>Goodyera</taxon>
    </lineage>
</organism>
<dbReference type="EMBL" id="KM584822">
    <property type="protein sequence ID" value="AKG62922.1"/>
    <property type="molecule type" value="mRNA"/>
</dbReference>
<sequence length="379" mass="42600">MATRSFPALPNFTPRKFTFPHLSNIRNQAKKYNFSPQAWSESFFPSSAINAEYLEREFGGHGTTFEQLGDDCVIKMGLEEGSTANMMLPRGLITSYKPKMWHGGRVEVIHTLVSEDKNGDVMIQGGVSMDVKCVADSGLIEWSPVSWELHDVRGSSDKFIQVELISTSPKEKMEAKYLVTLEEDLISSELIITNSTTSFIKLKGSIMSHLTVSTPDATYAVGLQGSSYYNKQASSEFSIIPPEDLTKEKNSSAFIKSLARNGFDLLFDVWDTKKHYGEKKEEGQEKEESSNFAQMNEKFSRIYTSTPVEFTLIDRGRRNSVVIQRNGFEELYIFSPGSDHDWYGKYAFVCVGPCALLKPILLGPGELWKGAQHLYNPNI</sequence>
<dbReference type="InterPro" id="IPR011013">
    <property type="entry name" value="Gal_mutarotase_sf_dom"/>
</dbReference>
<proteinExistence type="evidence at transcript level"/>
<protein>
    <submittedName>
        <fullName evidence="1">NDH-dependent cyclic electron flow 5</fullName>
    </submittedName>
</protein>
<reference evidence="1" key="1">
    <citation type="journal article" date="2015" name="BMC Plant Biol.">
        <title>NDH expression marks major transitions in plant evolution and reveals coordinate intracellular gene loss.</title>
        <authorList>
            <person name="Ruhlman T.A."/>
            <person name="Chang W.J."/>
            <person name="Chen J.J."/>
            <person name="Huang Y.T."/>
            <person name="Chan M.T."/>
            <person name="Zhang J."/>
            <person name="Liao D.C."/>
            <person name="Blazier J.C."/>
            <person name="Jin X."/>
            <person name="Shih M.C."/>
            <person name="Jansen R.K."/>
            <person name="Lin C.S."/>
        </authorList>
    </citation>
    <scope>NUCLEOTIDE SEQUENCE</scope>
</reference>
<dbReference type="GO" id="GO:0047938">
    <property type="term" value="F:glucose-6-phosphate 1-epimerase activity"/>
    <property type="evidence" value="ECO:0007669"/>
    <property type="project" value="TreeGrafter"/>
</dbReference>
<dbReference type="PANTHER" id="PTHR11122">
    <property type="entry name" value="APOSPORY-ASSOCIATED PROTEIN C-RELATED"/>
    <property type="match status" value="1"/>
</dbReference>
<dbReference type="AlphaFoldDB" id="A0A0F7H058"/>
<dbReference type="SUPFAM" id="SSF74650">
    <property type="entry name" value="Galactose mutarotase-like"/>
    <property type="match status" value="1"/>
</dbReference>
<dbReference type="GO" id="GO:0005975">
    <property type="term" value="P:carbohydrate metabolic process"/>
    <property type="evidence" value="ECO:0007669"/>
    <property type="project" value="InterPro"/>
</dbReference>
<gene>
    <name evidence="1" type="primary">NDF5</name>
</gene>
<dbReference type="PANTHER" id="PTHR11122:SF15">
    <property type="entry name" value="PROTEIN NDH-DEPENDENT CYCLIC ELECTRON FLOW 5"/>
    <property type="match status" value="1"/>
</dbReference>
<dbReference type="Gene3D" id="2.70.98.10">
    <property type="match status" value="1"/>
</dbReference>